<reference evidence="1" key="1">
    <citation type="submission" date="2022-10" db="EMBL/GenBank/DDBJ databases">
        <title>Genome Sequence of Xylaria curta.</title>
        <authorList>
            <person name="Buettner E."/>
        </authorList>
    </citation>
    <scope>NUCLEOTIDE SEQUENCE</scope>
    <source>
        <strain evidence="1">Babe10</strain>
    </source>
</reference>
<gene>
    <name evidence="1" type="ORF">NUW58_g4944</name>
</gene>
<name>A0ACC1P4W3_9PEZI</name>
<evidence type="ECO:0000313" key="2">
    <source>
        <dbReference type="Proteomes" id="UP001143856"/>
    </source>
</evidence>
<protein>
    <submittedName>
        <fullName evidence="1">Uncharacterized protein</fullName>
    </submittedName>
</protein>
<accession>A0ACC1P4W3</accession>
<keyword evidence="2" id="KW-1185">Reference proteome</keyword>
<evidence type="ECO:0000313" key="1">
    <source>
        <dbReference type="EMBL" id="KAJ2986609.1"/>
    </source>
</evidence>
<sequence length="178" mass="19849">MTTCGFVRTAAEPDLLFCTDVSHTPSALVRTGSNPSRIVSQPVCQFRRFGTYYGQIASDGGVIRGPVVGGGIAYRWRRDVLYFEMEAAGSVTEYLYIMIYGIFNYADSHKNSAVGLLSPVKTRLHCAAAGRVFAFIFRTLRVRLPPETWHDDAERLDTWVVEYNDTLGGIPVTVRKCK</sequence>
<comment type="caution">
    <text evidence="1">The sequence shown here is derived from an EMBL/GenBank/DDBJ whole genome shotgun (WGS) entry which is preliminary data.</text>
</comment>
<proteinExistence type="predicted"/>
<dbReference type="EMBL" id="JAPDGR010000921">
    <property type="protein sequence ID" value="KAJ2986609.1"/>
    <property type="molecule type" value="Genomic_DNA"/>
</dbReference>
<organism evidence="1 2">
    <name type="scientific">Xylaria curta</name>
    <dbReference type="NCBI Taxonomy" id="42375"/>
    <lineage>
        <taxon>Eukaryota</taxon>
        <taxon>Fungi</taxon>
        <taxon>Dikarya</taxon>
        <taxon>Ascomycota</taxon>
        <taxon>Pezizomycotina</taxon>
        <taxon>Sordariomycetes</taxon>
        <taxon>Xylariomycetidae</taxon>
        <taxon>Xylariales</taxon>
        <taxon>Xylariaceae</taxon>
        <taxon>Xylaria</taxon>
    </lineage>
</organism>
<dbReference type="Proteomes" id="UP001143856">
    <property type="component" value="Unassembled WGS sequence"/>
</dbReference>